<proteinExistence type="predicted"/>
<comment type="caution">
    <text evidence="1">The sequence shown here is derived from an EMBL/GenBank/DDBJ whole genome shotgun (WGS) entry which is preliminary data.</text>
</comment>
<keyword evidence="2" id="KW-1185">Reference proteome</keyword>
<protein>
    <recommendedName>
        <fullName evidence="3">Glycerate kinase</fullName>
    </recommendedName>
</protein>
<feature type="non-terminal residue" evidence="1">
    <location>
        <position position="26"/>
    </location>
</feature>
<dbReference type="InterPro" id="IPR004381">
    <property type="entry name" value="Glycerate_kinase"/>
</dbReference>
<dbReference type="EMBL" id="SJDU01000395">
    <property type="protein sequence ID" value="TKZ29728.1"/>
    <property type="molecule type" value="Genomic_DNA"/>
</dbReference>
<name>A0ABY2TNK9_9SPIR</name>
<evidence type="ECO:0000313" key="1">
    <source>
        <dbReference type="EMBL" id="TKZ29728.1"/>
    </source>
</evidence>
<organism evidence="1 2">
    <name type="scientific">Brachyspira catarrhinii</name>
    <dbReference type="NCBI Taxonomy" id="2528966"/>
    <lineage>
        <taxon>Bacteria</taxon>
        <taxon>Pseudomonadati</taxon>
        <taxon>Spirochaetota</taxon>
        <taxon>Spirochaetia</taxon>
        <taxon>Brachyspirales</taxon>
        <taxon>Brachyspiraceae</taxon>
        <taxon>Brachyspira</taxon>
    </lineage>
</organism>
<sequence>MKKIIIIPDSFKGSLSSLEVCNAIEE</sequence>
<accession>A0ABY2TNK9</accession>
<dbReference type="InterPro" id="IPR018197">
    <property type="entry name" value="Glycerate_kinase_RE-like"/>
</dbReference>
<dbReference type="Proteomes" id="UP000310168">
    <property type="component" value="Unassembled WGS sequence"/>
</dbReference>
<dbReference type="SUPFAM" id="SSF110738">
    <property type="entry name" value="Glycerate kinase I"/>
    <property type="match status" value="1"/>
</dbReference>
<dbReference type="InterPro" id="IPR036129">
    <property type="entry name" value="Glycerate_kinase_sf"/>
</dbReference>
<gene>
    <name evidence="1" type="ORF">EZH24_10860</name>
</gene>
<reference evidence="1 2" key="1">
    <citation type="journal article" date="2019" name="Anaerobe">
        <title>Brachyspira catarrhinii sp. nov., an anaerobic intestinal spirochaete isolated from vervet monkeys may have been misidentified as Brachyspira aalborgi in previous studies.</title>
        <authorList>
            <person name="Phillips N.D."/>
            <person name="La T."/>
            <person name="Hampson D.J."/>
        </authorList>
    </citation>
    <scope>NUCLEOTIDE SEQUENCE [LARGE SCALE GENOMIC DNA]</scope>
    <source>
        <strain evidence="1 2">Z12</strain>
    </source>
</reference>
<dbReference type="Gene3D" id="3.40.50.10350">
    <property type="entry name" value="Glycerate kinase, domain 1"/>
    <property type="match status" value="1"/>
</dbReference>
<evidence type="ECO:0000313" key="2">
    <source>
        <dbReference type="Proteomes" id="UP000310168"/>
    </source>
</evidence>
<dbReference type="Pfam" id="PF02595">
    <property type="entry name" value="Gly_kinase"/>
    <property type="match status" value="1"/>
</dbReference>
<evidence type="ECO:0008006" key="3">
    <source>
        <dbReference type="Google" id="ProtNLM"/>
    </source>
</evidence>
<dbReference type="RefSeq" id="WP_137999135.1">
    <property type="nucleotide sequence ID" value="NZ_SJDU01000395.1"/>
</dbReference>